<comment type="catalytic activity">
    <reaction evidence="4">
        <text>(S)-ureidoglycolate = urea + glyoxylate</text>
        <dbReference type="Rhea" id="RHEA:11304"/>
        <dbReference type="ChEBI" id="CHEBI:16199"/>
        <dbReference type="ChEBI" id="CHEBI:36655"/>
        <dbReference type="ChEBI" id="CHEBI:57296"/>
        <dbReference type="EC" id="4.3.2.3"/>
    </reaction>
</comment>
<dbReference type="InterPro" id="IPR024060">
    <property type="entry name" value="Ureidoglycolate_lyase_dom_sf"/>
</dbReference>
<keyword evidence="6" id="KW-1185">Reference proteome</keyword>
<sequence>MARTIHCEPLTEVEYASYGGIISTDVVNDRTVSVNNGTARRTPEVVPTQNLYARAPSQMPARAVLNVSLARPREVQPWNGVTENMGHGAKRVLKVKTLERHRYSTQSFVPMGANIKYLVVVTEEGDTPNMDRLCGFIASDKQGVCYNPGIWHAPMSVIDQPVSFAIVQHINGVPDEDCQFFHLEEELEIVF</sequence>
<dbReference type="STRING" id="5539.A0A3E2H2A6"/>
<evidence type="ECO:0000256" key="3">
    <source>
        <dbReference type="ARBA" id="ARBA00023239"/>
    </source>
</evidence>
<dbReference type="SUPFAM" id="SSF51182">
    <property type="entry name" value="RmlC-like cupins"/>
    <property type="match status" value="1"/>
</dbReference>
<dbReference type="Pfam" id="PF04115">
    <property type="entry name" value="Ureidogly_lyase"/>
    <property type="match status" value="1"/>
</dbReference>
<keyword evidence="3" id="KW-0456">Lyase</keyword>
<evidence type="ECO:0008006" key="7">
    <source>
        <dbReference type="Google" id="ProtNLM"/>
    </source>
</evidence>
<dbReference type="InterPro" id="IPR011051">
    <property type="entry name" value="RmlC_Cupin_sf"/>
</dbReference>
<dbReference type="GO" id="GO:0004848">
    <property type="term" value="F:ureidoglycolate hydrolase activity"/>
    <property type="evidence" value="ECO:0007669"/>
    <property type="project" value="InterPro"/>
</dbReference>
<dbReference type="InterPro" id="IPR007247">
    <property type="entry name" value="Ureidogly_lyase"/>
</dbReference>
<dbReference type="OrthoDB" id="10266039at2759"/>
<evidence type="ECO:0000256" key="4">
    <source>
        <dbReference type="ARBA" id="ARBA00047684"/>
    </source>
</evidence>
<protein>
    <recommendedName>
        <fullName evidence="7">Ureidoglycolate hydrolase</fullName>
    </recommendedName>
</protein>
<dbReference type="PIRSF" id="PIRSF017306">
    <property type="entry name" value="Ureidogly_hydro"/>
    <property type="match status" value="1"/>
</dbReference>
<dbReference type="GO" id="GO:0050385">
    <property type="term" value="F:ureidoglycolate lyase activity"/>
    <property type="evidence" value="ECO:0007669"/>
    <property type="project" value="UniProtKB-EC"/>
</dbReference>
<comment type="caution">
    <text evidence="5">The sequence shown here is derived from an EMBL/GenBank/DDBJ whole genome shotgun (WGS) entry which is preliminary data.</text>
</comment>
<evidence type="ECO:0000313" key="6">
    <source>
        <dbReference type="Proteomes" id="UP000258309"/>
    </source>
</evidence>
<dbReference type="InterPro" id="IPR047233">
    <property type="entry name" value="UAH_cupin"/>
</dbReference>
<proteinExistence type="predicted"/>
<dbReference type="PANTHER" id="PTHR21221">
    <property type="entry name" value="UREIDOGLYCOLATE HYDROLASE"/>
    <property type="match status" value="1"/>
</dbReference>
<dbReference type="EMBL" id="NCSJ02000204">
    <property type="protein sequence ID" value="RFU27485.1"/>
    <property type="molecule type" value="Genomic_DNA"/>
</dbReference>
<dbReference type="OMA" id="ECYFEPG"/>
<dbReference type="CDD" id="cd20298">
    <property type="entry name" value="cupin_UAH"/>
    <property type="match status" value="1"/>
</dbReference>
<reference evidence="5 6" key="1">
    <citation type="submission" date="2018-05" db="EMBL/GenBank/DDBJ databases">
        <title>Draft genome sequence of Scytalidium lignicola DSM 105466, a ubiquitous saprotrophic fungus.</title>
        <authorList>
            <person name="Buettner E."/>
            <person name="Gebauer A.M."/>
            <person name="Hofrichter M."/>
            <person name="Liers C."/>
            <person name="Kellner H."/>
        </authorList>
    </citation>
    <scope>NUCLEOTIDE SEQUENCE [LARGE SCALE GENOMIC DNA]</scope>
    <source>
        <strain evidence="5 6">DSM 105466</strain>
    </source>
</reference>
<dbReference type="Proteomes" id="UP000258309">
    <property type="component" value="Unassembled WGS sequence"/>
</dbReference>
<gene>
    <name evidence="5" type="ORF">B7463_g8852</name>
</gene>
<feature type="non-terminal residue" evidence="5">
    <location>
        <position position="1"/>
    </location>
</feature>
<name>A0A3E2H2A6_SCYLI</name>
<dbReference type="GO" id="GO:0006144">
    <property type="term" value="P:purine nucleobase metabolic process"/>
    <property type="evidence" value="ECO:0007669"/>
    <property type="project" value="UniProtKB-KW"/>
</dbReference>
<organism evidence="5 6">
    <name type="scientific">Scytalidium lignicola</name>
    <name type="common">Hyphomycete</name>
    <dbReference type="NCBI Taxonomy" id="5539"/>
    <lineage>
        <taxon>Eukaryota</taxon>
        <taxon>Fungi</taxon>
        <taxon>Dikarya</taxon>
        <taxon>Ascomycota</taxon>
        <taxon>Pezizomycotina</taxon>
        <taxon>Leotiomycetes</taxon>
        <taxon>Leotiomycetes incertae sedis</taxon>
        <taxon>Scytalidium</taxon>
    </lineage>
</organism>
<accession>A0A3E2H2A6</accession>
<dbReference type="PANTHER" id="PTHR21221:SF1">
    <property type="entry name" value="UREIDOGLYCOLATE LYASE"/>
    <property type="match status" value="1"/>
</dbReference>
<comment type="subunit">
    <text evidence="1">Homodimer.</text>
</comment>
<evidence type="ECO:0000313" key="5">
    <source>
        <dbReference type="EMBL" id="RFU27485.1"/>
    </source>
</evidence>
<keyword evidence="2" id="KW-0659">Purine metabolism</keyword>
<evidence type="ECO:0000256" key="1">
    <source>
        <dbReference type="ARBA" id="ARBA00011738"/>
    </source>
</evidence>
<dbReference type="AlphaFoldDB" id="A0A3E2H2A6"/>
<feature type="non-terminal residue" evidence="5">
    <location>
        <position position="191"/>
    </location>
</feature>
<evidence type="ECO:0000256" key="2">
    <source>
        <dbReference type="ARBA" id="ARBA00022631"/>
    </source>
</evidence>
<dbReference type="Gene3D" id="2.60.120.480">
    <property type="entry name" value="Ureidoglycolate hydrolase"/>
    <property type="match status" value="1"/>
</dbReference>
<dbReference type="GO" id="GO:0000256">
    <property type="term" value="P:allantoin catabolic process"/>
    <property type="evidence" value="ECO:0007669"/>
    <property type="project" value="InterPro"/>
</dbReference>